<dbReference type="InterPro" id="IPR029068">
    <property type="entry name" value="Glyas_Bleomycin-R_OHBP_Dase"/>
</dbReference>
<dbReference type="RefSeq" id="WP_006637744.1">
    <property type="nucleotide sequence ID" value="NZ_CABJEH010000003.1"/>
</dbReference>
<sequence>MKAKVCMVSIKVTHMKEAKNFYCEKLNFKLEKEYGENIIELNVNGFPIILEKASKPNTLEYGENSQIVLGLQTDDINKDLNHLKKNGVKVLYEEPQKCPPGLFTVIVDPFNNKIELLEFSK</sequence>
<dbReference type="Proteomes" id="UP000196877">
    <property type="component" value="Chromosome"/>
</dbReference>
<dbReference type="SUPFAM" id="SSF54593">
    <property type="entry name" value="Glyoxalase/Bleomycin resistance protein/Dihydroxybiphenyl dioxygenase"/>
    <property type="match status" value="1"/>
</dbReference>
<feature type="domain" description="VOC" evidence="1">
    <location>
        <begin position="4"/>
        <end position="119"/>
    </location>
</feature>
<dbReference type="InterPro" id="IPR037523">
    <property type="entry name" value="VOC_core"/>
</dbReference>
<dbReference type="PROSITE" id="PS51819">
    <property type="entry name" value="VOC"/>
    <property type="match status" value="1"/>
</dbReference>
<evidence type="ECO:0000313" key="3">
    <source>
        <dbReference type="Proteomes" id="UP000196877"/>
    </source>
</evidence>
<dbReference type="PANTHER" id="PTHR36437">
    <property type="entry name" value="GLYOXALASE/BLEOMYCIN RESISTANCE PROTEIN/DIOXYGENASE"/>
    <property type="match status" value="1"/>
</dbReference>
<name>A0ABN5AH53_9BACI</name>
<dbReference type="PANTHER" id="PTHR36437:SF2">
    <property type="entry name" value="GLYOXALASE_BLEOMYCIN RESISTANCE PROTEIN_DIOXYGENASE"/>
    <property type="match status" value="1"/>
</dbReference>
<dbReference type="Pfam" id="PF00903">
    <property type="entry name" value="Glyoxalase"/>
    <property type="match status" value="1"/>
</dbReference>
<evidence type="ECO:0000313" key="2">
    <source>
        <dbReference type="EMBL" id="ASB88175.1"/>
    </source>
</evidence>
<gene>
    <name evidence="2" type="ORF">S101395_01666</name>
</gene>
<dbReference type="EMBL" id="CP021920">
    <property type="protein sequence ID" value="ASB88175.1"/>
    <property type="molecule type" value="Genomic_DNA"/>
</dbReference>
<keyword evidence="3" id="KW-1185">Reference proteome</keyword>
<protein>
    <recommendedName>
        <fullName evidence="1">VOC domain-containing protein</fullName>
    </recommendedName>
</protein>
<reference evidence="2 3" key="1">
    <citation type="submission" date="2017-06" db="EMBL/GenBank/DDBJ databases">
        <title>Genome sequence of Bacillus sonorensis strain SRCM101395.</title>
        <authorList>
            <person name="Cho S.H."/>
        </authorList>
    </citation>
    <scope>NUCLEOTIDE SEQUENCE [LARGE SCALE GENOMIC DNA]</scope>
    <source>
        <strain evidence="2 3">SRCM101395</strain>
    </source>
</reference>
<proteinExistence type="predicted"/>
<dbReference type="GeneID" id="92854315"/>
<accession>A0ABN5AH53</accession>
<dbReference type="InterPro" id="IPR004360">
    <property type="entry name" value="Glyas_Fos-R_dOase_dom"/>
</dbReference>
<dbReference type="Gene3D" id="3.10.180.10">
    <property type="entry name" value="2,3-Dihydroxybiphenyl 1,2-Dioxygenase, domain 1"/>
    <property type="match status" value="1"/>
</dbReference>
<evidence type="ECO:0000259" key="1">
    <source>
        <dbReference type="PROSITE" id="PS51819"/>
    </source>
</evidence>
<organism evidence="2 3">
    <name type="scientific">Bacillus sonorensis</name>
    <dbReference type="NCBI Taxonomy" id="119858"/>
    <lineage>
        <taxon>Bacteria</taxon>
        <taxon>Bacillati</taxon>
        <taxon>Bacillota</taxon>
        <taxon>Bacilli</taxon>
        <taxon>Bacillales</taxon>
        <taxon>Bacillaceae</taxon>
        <taxon>Bacillus</taxon>
    </lineage>
</organism>